<sequence>MSKDRLQEIAKELANNANMPYCWEDIYNRLIGGYPLPFKVEVK</sequence>
<dbReference type="EMBL" id="JGEA01000033">
    <property type="protein sequence ID" value="EYA12668.1"/>
    <property type="molecule type" value="Genomic_DNA"/>
</dbReference>
<dbReference type="AlphaFoldDB" id="A0AAN4SGL6"/>
<accession>A0AAN4SGL6</accession>
<evidence type="ECO:0000313" key="2">
    <source>
        <dbReference type="Proteomes" id="UP000022433"/>
    </source>
</evidence>
<proteinExistence type="predicted"/>
<evidence type="ECO:0000313" key="1">
    <source>
        <dbReference type="EMBL" id="EYA12668.1"/>
    </source>
</evidence>
<name>A0AAN4SGL6_BACFG</name>
<reference evidence="1 2" key="1">
    <citation type="submission" date="2014-02" db="EMBL/GenBank/DDBJ databases">
        <authorList>
            <person name="Sears C."/>
            <person name="Carroll K."/>
            <person name="Sack B.R."/>
            <person name="Qadri F."/>
            <person name="Myers L.L."/>
            <person name="Chung G.-T."/>
            <person name="Escheverria P."/>
            <person name="Fraser C.M."/>
            <person name="Sadzewicz L."/>
            <person name="Shefchek K.A."/>
            <person name="Tallon L."/>
            <person name="Das S.P."/>
            <person name="Daugherty S."/>
            <person name="Mongodin E.F."/>
        </authorList>
    </citation>
    <scope>NUCLEOTIDE SEQUENCE [LARGE SCALE GENOMIC DNA]</scope>
    <source>
        <strain evidence="1 2">1007-1-F #10</strain>
    </source>
</reference>
<dbReference type="RefSeq" id="WP_259348923.1">
    <property type="nucleotide sequence ID" value="NZ_JGEA01000033.1"/>
</dbReference>
<comment type="caution">
    <text evidence="1">The sequence shown here is derived from an EMBL/GenBank/DDBJ whole genome shotgun (WGS) entry which is preliminary data.</text>
</comment>
<gene>
    <name evidence="1" type="ORF">M104_4202</name>
</gene>
<protein>
    <submittedName>
        <fullName evidence="1">Uncharacterized protein</fullName>
    </submittedName>
</protein>
<dbReference type="Proteomes" id="UP000022433">
    <property type="component" value="Unassembled WGS sequence"/>
</dbReference>
<organism evidence="1 2">
    <name type="scientific">Bacteroides fragilis str. 1007-1-F #10</name>
    <dbReference type="NCBI Taxonomy" id="1339295"/>
    <lineage>
        <taxon>Bacteria</taxon>
        <taxon>Pseudomonadati</taxon>
        <taxon>Bacteroidota</taxon>
        <taxon>Bacteroidia</taxon>
        <taxon>Bacteroidales</taxon>
        <taxon>Bacteroidaceae</taxon>
        <taxon>Bacteroides</taxon>
    </lineage>
</organism>